<evidence type="ECO:0008006" key="12">
    <source>
        <dbReference type="Google" id="ProtNLM"/>
    </source>
</evidence>
<protein>
    <recommendedName>
        <fullName evidence="12">UMP/CMP kinase</fullName>
    </recommendedName>
</protein>
<dbReference type="AlphaFoldDB" id="A0A7S2V7U3"/>
<feature type="compositionally biased region" description="Low complexity" evidence="10">
    <location>
        <begin position="47"/>
        <end position="57"/>
    </location>
</feature>
<comment type="catalytic activity">
    <reaction evidence="8">
        <text>UMP + ATP = UDP + ADP</text>
        <dbReference type="Rhea" id="RHEA:24400"/>
        <dbReference type="ChEBI" id="CHEBI:30616"/>
        <dbReference type="ChEBI" id="CHEBI:57865"/>
        <dbReference type="ChEBI" id="CHEBI:58223"/>
        <dbReference type="ChEBI" id="CHEBI:456216"/>
        <dbReference type="EC" id="2.7.4.14"/>
    </reaction>
</comment>
<evidence type="ECO:0000256" key="9">
    <source>
        <dbReference type="RuleBase" id="RU003330"/>
    </source>
</evidence>
<name>A0A7S2V7U3_9STRA</name>
<keyword evidence="2 9" id="KW-0808">Transferase</keyword>
<keyword evidence="1" id="KW-0963">Cytoplasm</keyword>
<organism evidence="11">
    <name type="scientific">Entomoneis paludosa</name>
    <dbReference type="NCBI Taxonomy" id="265537"/>
    <lineage>
        <taxon>Eukaryota</taxon>
        <taxon>Sar</taxon>
        <taxon>Stramenopiles</taxon>
        <taxon>Ochrophyta</taxon>
        <taxon>Bacillariophyta</taxon>
        <taxon>Bacillariophyceae</taxon>
        <taxon>Bacillariophycidae</taxon>
        <taxon>Entomoneidaceae</taxon>
        <taxon>Entomoneis</taxon>
    </lineage>
</organism>
<dbReference type="PANTHER" id="PTHR23359">
    <property type="entry name" value="NUCLEOTIDE KINASE"/>
    <property type="match status" value="1"/>
</dbReference>
<evidence type="ECO:0000256" key="1">
    <source>
        <dbReference type="ARBA" id="ARBA00022490"/>
    </source>
</evidence>
<evidence type="ECO:0000256" key="6">
    <source>
        <dbReference type="ARBA" id="ARBA00022975"/>
    </source>
</evidence>
<evidence type="ECO:0000256" key="3">
    <source>
        <dbReference type="ARBA" id="ARBA00022741"/>
    </source>
</evidence>
<dbReference type="CDD" id="cd01428">
    <property type="entry name" value="ADK"/>
    <property type="match status" value="1"/>
</dbReference>
<dbReference type="GO" id="GO:0016776">
    <property type="term" value="F:phosphotransferase activity, phosphate group as acceptor"/>
    <property type="evidence" value="ECO:0007669"/>
    <property type="project" value="InterPro"/>
</dbReference>
<dbReference type="PRINTS" id="PR00094">
    <property type="entry name" value="ADENYLTKNASE"/>
</dbReference>
<dbReference type="Pfam" id="PF00406">
    <property type="entry name" value="ADK"/>
    <property type="match status" value="1"/>
</dbReference>
<dbReference type="NCBIfam" id="TIGR01359">
    <property type="entry name" value="UMP_CMP_kin_fam"/>
    <property type="match status" value="1"/>
</dbReference>
<dbReference type="InterPro" id="IPR006266">
    <property type="entry name" value="UMP_CMP_kinase"/>
</dbReference>
<comment type="similarity">
    <text evidence="9">Belongs to the adenylate kinase family.</text>
</comment>
<reference evidence="11" key="1">
    <citation type="submission" date="2021-01" db="EMBL/GenBank/DDBJ databases">
        <authorList>
            <person name="Corre E."/>
            <person name="Pelletier E."/>
            <person name="Niang G."/>
            <person name="Scheremetjew M."/>
            <person name="Finn R."/>
            <person name="Kale V."/>
            <person name="Holt S."/>
            <person name="Cochrane G."/>
            <person name="Meng A."/>
            <person name="Brown T."/>
            <person name="Cohen L."/>
        </authorList>
    </citation>
    <scope>NUCLEOTIDE SEQUENCE</scope>
    <source>
        <strain evidence="11">CCMP125</strain>
    </source>
</reference>
<evidence type="ECO:0000256" key="10">
    <source>
        <dbReference type="SAM" id="MobiDB-lite"/>
    </source>
</evidence>
<dbReference type="InterPro" id="IPR027417">
    <property type="entry name" value="P-loop_NTPase"/>
</dbReference>
<dbReference type="HAMAP" id="MF_00235">
    <property type="entry name" value="Adenylate_kinase_Adk"/>
    <property type="match status" value="1"/>
</dbReference>
<dbReference type="PROSITE" id="PS00113">
    <property type="entry name" value="ADENYLATE_KINASE"/>
    <property type="match status" value="1"/>
</dbReference>
<keyword evidence="7" id="KW-0539">Nucleus</keyword>
<evidence type="ECO:0000313" key="11">
    <source>
        <dbReference type="EMBL" id="CAD9941414.1"/>
    </source>
</evidence>
<keyword evidence="6" id="KW-0665">Pyrimidine biosynthesis</keyword>
<dbReference type="GO" id="GO:0009123">
    <property type="term" value="P:nucleoside monophosphate metabolic process"/>
    <property type="evidence" value="ECO:0007669"/>
    <property type="project" value="UniProtKB-ARBA"/>
</dbReference>
<sequence>MVRLRVCPFSVVVFFGTAAYLTYQLRNKNTQKRGGDDDNNDGTESKQQAASTSSSTSGPCQVVFVLGGPGAGKGTQCQLLQERLSGWKHLSAGDLLRAERKKGGELGDLINSRIAAGALVPSEVTCQLLLNAMNETSEQKFLIDGFPRSQENLDAWNKTAAASGNVQLEFVLCLTCPEEVLTGRLLERGKTSGRVDDADLSVIRKRYDTFGKETQPILDYYKAQGGDLLKQIESDQSVEQVYQQIVVLFEKI</sequence>
<accession>A0A7S2V7U3</accession>
<dbReference type="InterPro" id="IPR033690">
    <property type="entry name" value="Adenylat_kinase_CS"/>
</dbReference>
<keyword evidence="4 9" id="KW-0418">Kinase</keyword>
<dbReference type="InterPro" id="IPR000850">
    <property type="entry name" value="Adenylat/UMP-CMP_kin"/>
</dbReference>
<keyword evidence="3" id="KW-0547">Nucleotide-binding</keyword>
<dbReference type="GO" id="GO:0006207">
    <property type="term" value="P:'de novo' pyrimidine nucleobase biosynthetic process"/>
    <property type="evidence" value="ECO:0007669"/>
    <property type="project" value="InterPro"/>
</dbReference>
<gene>
    <name evidence="11" type="ORF">APAL1065_LOCUS970</name>
</gene>
<evidence type="ECO:0000256" key="7">
    <source>
        <dbReference type="ARBA" id="ARBA00023242"/>
    </source>
</evidence>
<feature type="region of interest" description="Disordered" evidence="10">
    <location>
        <begin position="29"/>
        <end position="57"/>
    </location>
</feature>
<proteinExistence type="inferred from homology"/>
<dbReference type="SUPFAM" id="SSF52540">
    <property type="entry name" value="P-loop containing nucleoside triphosphate hydrolases"/>
    <property type="match status" value="1"/>
</dbReference>
<evidence type="ECO:0000256" key="8">
    <source>
        <dbReference type="ARBA" id="ARBA00048116"/>
    </source>
</evidence>
<keyword evidence="5" id="KW-0067">ATP-binding</keyword>
<evidence type="ECO:0000256" key="4">
    <source>
        <dbReference type="ARBA" id="ARBA00022777"/>
    </source>
</evidence>
<evidence type="ECO:0000256" key="2">
    <source>
        <dbReference type="ARBA" id="ARBA00022679"/>
    </source>
</evidence>
<evidence type="ECO:0000256" key="5">
    <source>
        <dbReference type="ARBA" id="ARBA00022840"/>
    </source>
</evidence>
<dbReference type="GO" id="GO:0019205">
    <property type="term" value="F:nucleobase-containing compound kinase activity"/>
    <property type="evidence" value="ECO:0007669"/>
    <property type="project" value="InterPro"/>
</dbReference>
<dbReference type="GO" id="GO:0005524">
    <property type="term" value="F:ATP binding"/>
    <property type="evidence" value="ECO:0007669"/>
    <property type="project" value="UniProtKB-KW"/>
</dbReference>
<dbReference type="GO" id="GO:0006221">
    <property type="term" value="P:pyrimidine nucleotide biosynthetic process"/>
    <property type="evidence" value="ECO:0007669"/>
    <property type="project" value="UniProtKB-KW"/>
</dbReference>
<dbReference type="Gene3D" id="3.40.50.300">
    <property type="entry name" value="P-loop containing nucleotide triphosphate hydrolases"/>
    <property type="match status" value="1"/>
</dbReference>
<dbReference type="EMBL" id="HBHT01001521">
    <property type="protein sequence ID" value="CAD9941414.1"/>
    <property type="molecule type" value="Transcribed_RNA"/>
</dbReference>